<comment type="cofactor">
    <cofactor evidence="8">
        <name>Mg(2+)</name>
        <dbReference type="ChEBI" id="CHEBI:18420"/>
    </cofactor>
</comment>
<gene>
    <name evidence="8 10" type="primary">acpS</name>
    <name evidence="10" type="ORF">XA3_07670</name>
</gene>
<dbReference type="GO" id="GO:0000287">
    <property type="term" value="F:magnesium ion binding"/>
    <property type="evidence" value="ECO:0007669"/>
    <property type="project" value="UniProtKB-UniRule"/>
</dbReference>
<dbReference type="Proteomes" id="UP001321861">
    <property type="component" value="Chromosome"/>
</dbReference>
<dbReference type="KEGG" id="xap:XA3_07670"/>
<keyword evidence="4 8" id="KW-0276">Fatty acid metabolism</keyword>
<keyword evidence="1 8" id="KW-0444">Lipid biosynthesis</keyword>
<dbReference type="GO" id="GO:0005737">
    <property type="term" value="C:cytoplasm"/>
    <property type="evidence" value="ECO:0007669"/>
    <property type="project" value="UniProtKB-SubCell"/>
</dbReference>
<evidence type="ECO:0000256" key="8">
    <source>
        <dbReference type="HAMAP-Rule" id="MF_00101"/>
    </source>
</evidence>
<evidence type="ECO:0000256" key="4">
    <source>
        <dbReference type="ARBA" id="ARBA00022832"/>
    </source>
</evidence>
<dbReference type="GO" id="GO:0008897">
    <property type="term" value="F:holo-[acyl-carrier-protein] synthase activity"/>
    <property type="evidence" value="ECO:0007669"/>
    <property type="project" value="UniProtKB-UniRule"/>
</dbReference>
<keyword evidence="3 8" id="KW-0479">Metal-binding</keyword>
<dbReference type="InterPro" id="IPR002582">
    <property type="entry name" value="ACPS"/>
</dbReference>
<dbReference type="AlphaFoldDB" id="A0AAU9D0V6"/>
<evidence type="ECO:0000256" key="2">
    <source>
        <dbReference type="ARBA" id="ARBA00022679"/>
    </source>
</evidence>
<reference evidence="10 11" key="1">
    <citation type="journal article" date="2023" name="Microbiol. Spectr.">
        <title>Symbiosis of Carpenter Bees with Uncharacterized Lactic Acid Bacteria Showing NAD Auxotrophy.</title>
        <authorList>
            <person name="Kawasaki S."/>
            <person name="Ozawa K."/>
            <person name="Mori T."/>
            <person name="Yamamoto A."/>
            <person name="Ito M."/>
            <person name="Ohkuma M."/>
            <person name="Sakamoto M."/>
            <person name="Matsutani M."/>
        </authorList>
    </citation>
    <scope>NUCLEOTIDE SEQUENCE [LARGE SCALE GENOMIC DNA]</scope>
    <source>
        <strain evidence="10 11">XA3</strain>
    </source>
</reference>
<evidence type="ECO:0000256" key="7">
    <source>
        <dbReference type="ARBA" id="ARBA00023160"/>
    </source>
</evidence>
<comment type="function">
    <text evidence="8">Transfers the 4'-phosphopantetheine moiety from coenzyme A to a Ser of acyl-carrier-protein.</text>
</comment>
<dbReference type="HAMAP" id="MF_00101">
    <property type="entry name" value="AcpS"/>
    <property type="match status" value="1"/>
</dbReference>
<keyword evidence="8" id="KW-0963">Cytoplasm</keyword>
<keyword evidence="6 8" id="KW-0443">Lipid metabolism</keyword>
<organism evidence="10 11">
    <name type="scientific">Xylocopilactobacillus apicola</name>
    <dbReference type="NCBI Taxonomy" id="2932184"/>
    <lineage>
        <taxon>Bacteria</taxon>
        <taxon>Bacillati</taxon>
        <taxon>Bacillota</taxon>
        <taxon>Bacilli</taxon>
        <taxon>Lactobacillales</taxon>
        <taxon>Lactobacillaceae</taxon>
        <taxon>Xylocopilactobacillus</taxon>
    </lineage>
</organism>
<dbReference type="Pfam" id="PF01648">
    <property type="entry name" value="ACPS"/>
    <property type="match status" value="1"/>
</dbReference>
<sequence length="122" mass="13979">MIYGIGVDITEKNRVYRLMKKFGEKFSERILTKEELEIFQTYQTVEKRVEFLGGRFSAKESYAKAFGTGLGSVGFQDLAILNQANGHPFFLYHPFKGVGYISISHTNELVMTEVILEEKDEI</sequence>
<evidence type="ECO:0000313" key="11">
    <source>
        <dbReference type="Proteomes" id="UP001321861"/>
    </source>
</evidence>
<evidence type="ECO:0000313" key="10">
    <source>
        <dbReference type="EMBL" id="BDR58326.1"/>
    </source>
</evidence>
<protein>
    <recommendedName>
        <fullName evidence="8">Holo-[acyl-carrier-protein] synthase</fullName>
        <shortName evidence="8">Holo-ACP synthase</shortName>
        <ecNumber evidence="8">2.7.8.7</ecNumber>
    </recommendedName>
    <alternativeName>
        <fullName evidence="8">4'-phosphopantetheinyl transferase AcpS</fullName>
    </alternativeName>
</protein>
<dbReference type="InterPro" id="IPR004568">
    <property type="entry name" value="Ppantetheine-prot_Trfase_dom"/>
</dbReference>
<comment type="subcellular location">
    <subcellularLocation>
        <location evidence="8">Cytoplasm</location>
    </subcellularLocation>
</comment>
<dbReference type="NCBIfam" id="TIGR00556">
    <property type="entry name" value="pantethn_trn"/>
    <property type="match status" value="1"/>
</dbReference>
<dbReference type="Gene3D" id="3.90.470.20">
    <property type="entry name" value="4'-phosphopantetheinyl transferase domain"/>
    <property type="match status" value="1"/>
</dbReference>
<comment type="catalytic activity">
    <reaction evidence="8">
        <text>apo-[ACP] + CoA = holo-[ACP] + adenosine 3',5'-bisphosphate + H(+)</text>
        <dbReference type="Rhea" id="RHEA:12068"/>
        <dbReference type="Rhea" id="RHEA-COMP:9685"/>
        <dbReference type="Rhea" id="RHEA-COMP:9690"/>
        <dbReference type="ChEBI" id="CHEBI:15378"/>
        <dbReference type="ChEBI" id="CHEBI:29999"/>
        <dbReference type="ChEBI" id="CHEBI:57287"/>
        <dbReference type="ChEBI" id="CHEBI:58343"/>
        <dbReference type="ChEBI" id="CHEBI:64479"/>
        <dbReference type="EC" id="2.7.8.7"/>
    </reaction>
</comment>
<dbReference type="EMBL" id="AP026802">
    <property type="protein sequence ID" value="BDR58326.1"/>
    <property type="molecule type" value="Genomic_DNA"/>
</dbReference>
<dbReference type="EC" id="2.7.8.7" evidence="8"/>
<dbReference type="NCBIfam" id="TIGR00516">
    <property type="entry name" value="acpS"/>
    <property type="match status" value="1"/>
</dbReference>
<dbReference type="InterPro" id="IPR008278">
    <property type="entry name" value="4-PPantetheinyl_Trfase_dom"/>
</dbReference>
<feature type="domain" description="4'-phosphopantetheinyl transferase" evidence="9">
    <location>
        <begin position="4"/>
        <end position="97"/>
    </location>
</feature>
<feature type="binding site" evidence="8">
    <location>
        <position position="8"/>
    </location>
    <ligand>
        <name>Mg(2+)</name>
        <dbReference type="ChEBI" id="CHEBI:18420"/>
    </ligand>
</feature>
<dbReference type="RefSeq" id="WP_317636239.1">
    <property type="nucleotide sequence ID" value="NZ_AP026802.1"/>
</dbReference>
<evidence type="ECO:0000256" key="3">
    <source>
        <dbReference type="ARBA" id="ARBA00022723"/>
    </source>
</evidence>
<evidence type="ECO:0000259" key="9">
    <source>
        <dbReference type="Pfam" id="PF01648"/>
    </source>
</evidence>
<name>A0AAU9D0V6_9LACO</name>
<dbReference type="GO" id="GO:0006633">
    <property type="term" value="P:fatty acid biosynthetic process"/>
    <property type="evidence" value="ECO:0007669"/>
    <property type="project" value="UniProtKB-UniRule"/>
</dbReference>
<comment type="similarity">
    <text evidence="8">Belongs to the P-Pant transferase superfamily. AcpS family.</text>
</comment>
<evidence type="ECO:0000256" key="5">
    <source>
        <dbReference type="ARBA" id="ARBA00022842"/>
    </source>
</evidence>
<keyword evidence="2 8" id="KW-0808">Transferase</keyword>
<dbReference type="InterPro" id="IPR037143">
    <property type="entry name" value="4-PPantetheinyl_Trfase_dom_sf"/>
</dbReference>
<evidence type="ECO:0000256" key="6">
    <source>
        <dbReference type="ARBA" id="ARBA00023098"/>
    </source>
</evidence>
<accession>A0AAU9D0V6</accession>
<keyword evidence="5 8" id="KW-0460">Magnesium</keyword>
<dbReference type="SUPFAM" id="SSF56214">
    <property type="entry name" value="4'-phosphopantetheinyl transferase"/>
    <property type="match status" value="1"/>
</dbReference>
<feature type="binding site" evidence="8">
    <location>
        <position position="60"/>
    </location>
    <ligand>
        <name>Mg(2+)</name>
        <dbReference type="ChEBI" id="CHEBI:18420"/>
    </ligand>
</feature>
<keyword evidence="11" id="KW-1185">Reference proteome</keyword>
<proteinExistence type="inferred from homology"/>
<keyword evidence="7 8" id="KW-0275">Fatty acid biosynthesis</keyword>
<evidence type="ECO:0000256" key="1">
    <source>
        <dbReference type="ARBA" id="ARBA00022516"/>
    </source>
</evidence>